<evidence type="ECO:0000256" key="3">
    <source>
        <dbReference type="ARBA" id="ARBA00022692"/>
    </source>
</evidence>
<comment type="subcellular location">
    <subcellularLocation>
        <location evidence="1">Cell membrane</location>
        <topology evidence="1">Multi-pass membrane protein</topology>
    </subcellularLocation>
</comment>
<feature type="transmembrane region" description="Helical" evidence="6">
    <location>
        <begin position="266"/>
        <end position="286"/>
    </location>
</feature>
<dbReference type="EMBL" id="JBBMEZ010000023">
    <property type="protein sequence ID" value="MEQ2470368.1"/>
    <property type="molecule type" value="Genomic_DNA"/>
</dbReference>
<evidence type="ECO:0000256" key="6">
    <source>
        <dbReference type="SAM" id="Phobius"/>
    </source>
</evidence>
<name>A0ABV1FAG7_9FIRM</name>
<dbReference type="RefSeq" id="WP_015522954.1">
    <property type="nucleotide sequence ID" value="NZ_JBBMEZ010000023.1"/>
</dbReference>
<keyword evidence="5 6" id="KW-0472">Membrane</keyword>
<accession>A0ABV1FAG7</accession>
<feature type="transmembrane region" description="Helical" evidence="6">
    <location>
        <begin position="6"/>
        <end position="27"/>
    </location>
</feature>
<feature type="transmembrane region" description="Helical" evidence="6">
    <location>
        <begin position="117"/>
        <end position="135"/>
    </location>
</feature>
<evidence type="ECO:0000256" key="5">
    <source>
        <dbReference type="ARBA" id="ARBA00023136"/>
    </source>
</evidence>
<keyword evidence="2" id="KW-1003">Cell membrane</keyword>
<keyword evidence="4 6" id="KW-1133">Transmembrane helix</keyword>
<dbReference type="Proteomes" id="UP001490816">
    <property type="component" value="Unassembled WGS sequence"/>
</dbReference>
<reference evidence="8 9" key="1">
    <citation type="submission" date="2024-03" db="EMBL/GenBank/DDBJ databases">
        <title>Human intestinal bacterial collection.</title>
        <authorList>
            <person name="Pauvert C."/>
            <person name="Hitch T.C.A."/>
            <person name="Clavel T."/>
        </authorList>
    </citation>
    <scope>NUCLEOTIDE SEQUENCE [LARGE SCALE GENOMIC DNA]</scope>
    <source>
        <strain evidence="8 9">CLA-JM-H38</strain>
    </source>
</reference>
<dbReference type="PANTHER" id="PTHR35007">
    <property type="entry name" value="INTEGRAL MEMBRANE PROTEIN-RELATED"/>
    <property type="match status" value="1"/>
</dbReference>
<comment type="caution">
    <text evidence="8">The sequence shown here is derived from an EMBL/GenBank/DDBJ whole genome shotgun (WGS) entry which is preliminary data.</text>
</comment>
<sequence length="291" mass="33118">MLGLTMTDIVIMTLGIVSLIIWLMFFIKGMKYNSMFDVLVEKEYPFKEIYGLGYAVLETIKYNYKSKGDRKLRQELDVLYGSKYSEYYLRTIHSQQITIAFTLFVLSFILYGLASDVLALIVGFVFAGLAYYYFGTVTKKRILKRSDELLHDFSEVVSKLALLTNAGMILREAWQEVAFAGTSTIYTEMQTTVNEMNNGVSEIDAMFNFGSRCIIPEIKKFTSTIIQGMTKGNSELTAMLQEQSKEVWQLKKQLVRREGEKAASKLLIPICVMFVGILIMIIVPIFTNLGV</sequence>
<dbReference type="InterPro" id="IPR018076">
    <property type="entry name" value="T2SS_GspF_dom"/>
</dbReference>
<evidence type="ECO:0000256" key="1">
    <source>
        <dbReference type="ARBA" id="ARBA00004651"/>
    </source>
</evidence>
<protein>
    <submittedName>
        <fullName evidence="8">Type II secretion system F family protein</fullName>
    </submittedName>
</protein>
<evidence type="ECO:0000313" key="8">
    <source>
        <dbReference type="EMBL" id="MEQ2470368.1"/>
    </source>
</evidence>
<keyword evidence="9" id="KW-1185">Reference proteome</keyword>
<dbReference type="PANTHER" id="PTHR35007:SF1">
    <property type="entry name" value="PILUS ASSEMBLY PROTEIN"/>
    <property type="match status" value="1"/>
</dbReference>
<evidence type="ECO:0000256" key="2">
    <source>
        <dbReference type="ARBA" id="ARBA00022475"/>
    </source>
</evidence>
<keyword evidence="3 6" id="KW-0812">Transmembrane</keyword>
<evidence type="ECO:0000259" key="7">
    <source>
        <dbReference type="Pfam" id="PF00482"/>
    </source>
</evidence>
<evidence type="ECO:0000313" key="9">
    <source>
        <dbReference type="Proteomes" id="UP001490816"/>
    </source>
</evidence>
<organism evidence="8 9">
    <name type="scientific">Ruminococcoides intestinale</name>
    <dbReference type="NCBI Taxonomy" id="3133162"/>
    <lineage>
        <taxon>Bacteria</taxon>
        <taxon>Bacillati</taxon>
        <taxon>Bacillota</taxon>
        <taxon>Clostridia</taxon>
        <taxon>Eubacteriales</taxon>
        <taxon>Oscillospiraceae</taxon>
        <taxon>Ruminococcoides</taxon>
    </lineage>
</organism>
<feature type="transmembrane region" description="Helical" evidence="6">
    <location>
        <begin position="92"/>
        <end position="111"/>
    </location>
</feature>
<dbReference type="Pfam" id="PF00482">
    <property type="entry name" value="T2SSF"/>
    <property type="match status" value="1"/>
</dbReference>
<evidence type="ECO:0000256" key="4">
    <source>
        <dbReference type="ARBA" id="ARBA00022989"/>
    </source>
</evidence>
<gene>
    <name evidence="8" type="ORF">WMO39_08545</name>
</gene>
<feature type="domain" description="Type II secretion system protein GspF" evidence="7">
    <location>
        <begin position="159"/>
        <end position="284"/>
    </location>
</feature>
<proteinExistence type="predicted"/>